<gene>
    <name evidence="2" type="ORF">G5575_15835</name>
</gene>
<feature type="compositionally biased region" description="Polar residues" evidence="1">
    <location>
        <begin position="747"/>
        <end position="758"/>
    </location>
</feature>
<accession>A0A6M1SP03</accession>
<reference evidence="2 3" key="1">
    <citation type="submission" date="2020-02" db="EMBL/GenBank/DDBJ databases">
        <authorList>
            <person name="Khan S.A."/>
            <person name="Jeon C.O."/>
            <person name="Chun B.H."/>
        </authorList>
    </citation>
    <scope>NUCLEOTIDE SEQUENCE [LARGE SCALE GENOMIC DNA]</scope>
    <source>
        <strain evidence="2 3">H239</strain>
    </source>
</reference>
<feature type="compositionally biased region" description="Gly residues" evidence="1">
    <location>
        <begin position="649"/>
        <end position="726"/>
    </location>
</feature>
<keyword evidence="3" id="KW-1185">Reference proteome</keyword>
<organism evidence="2 3">
    <name type="scientific">Devosia aurantiaca</name>
    <dbReference type="NCBI Taxonomy" id="2714858"/>
    <lineage>
        <taxon>Bacteria</taxon>
        <taxon>Pseudomonadati</taxon>
        <taxon>Pseudomonadota</taxon>
        <taxon>Alphaproteobacteria</taxon>
        <taxon>Hyphomicrobiales</taxon>
        <taxon>Devosiaceae</taxon>
        <taxon>Devosia</taxon>
    </lineage>
</organism>
<comment type="caution">
    <text evidence="2">The sequence shown here is derived from an EMBL/GenBank/DDBJ whole genome shotgun (WGS) entry which is preliminary data.</text>
</comment>
<evidence type="ECO:0000313" key="3">
    <source>
        <dbReference type="Proteomes" id="UP000474802"/>
    </source>
</evidence>
<reference evidence="2 3" key="2">
    <citation type="submission" date="2020-03" db="EMBL/GenBank/DDBJ databases">
        <title>Devosia chinhatensis sp. nov., isolated from a hexachlorocyclohexane (HCH) dump site in India.</title>
        <authorList>
            <person name="Kumar M."/>
            <person name="Lal R."/>
        </authorList>
    </citation>
    <scope>NUCLEOTIDE SEQUENCE [LARGE SCALE GENOMIC DNA]</scope>
    <source>
        <strain evidence="2 3">H239</strain>
    </source>
</reference>
<proteinExistence type="predicted"/>
<protein>
    <submittedName>
        <fullName evidence="2">Uncharacterized protein</fullName>
    </submittedName>
</protein>
<evidence type="ECO:0000313" key="2">
    <source>
        <dbReference type="EMBL" id="NGP18928.1"/>
    </source>
</evidence>
<dbReference type="AlphaFoldDB" id="A0A6M1SP03"/>
<evidence type="ECO:0000256" key="1">
    <source>
        <dbReference type="SAM" id="MobiDB-lite"/>
    </source>
</evidence>
<feature type="region of interest" description="Disordered" evidence="1">
    <location>
        <begin position="649"/>
        <end position="764"/>
    </location>
</feature>
<name>A0A6M1SP03_9HYPH</name>
<dbReference type="RefSeq" id="WP_164535189.1">
    <property type="nucleotide sequence ID" value="NZ_JAALFG010000004.1"/>
</dbReference>
<dbReference type="Proteomes" id="UP000474802">
    <property type="component" value="Unassembled WGS sequence"/>
</dbReference>
<dbReference type="EMBL" id="JAALFG010000004">
    <property type="protein sequence ID" value="NGP18928.1"/>
    <property type="molecule type" value="Genomic_DNA"/>
</dbReference>
<sequence>MKTDRSLTFVEIDIPYCALRYGEGACTAQLGVDSPVKCFNTFATCAKRSVFSEGIVTLRFAKDAAYLGESGIDAIPSIVSVNYDPARLSLGEKSLGARAKLSVTFRDHPYGDTGSGFDKYRAERPYDPAKVGSFWGKLRARHPILNGRAIRLIRGVVGQGLEEMETRHLMIDGLDTAEDGRATIVGKDVLKLADGDRALAPKASNGYLLADISTSATSFTLGPSGIGNKEYPASGYLALGGKEIVSFTRSNDAVTIVRAQFETTAKAHRAQDRAQLCLNFLGVNVADILATLFQDYAGIPASQIPLDDWREETNAYLRRVYTALIAEPTPVRDLAAELVEQAALALIPDDIEQRIKLQVLRSISTDAGLWSEENIGQGSLRIKDKPEKRITNCVTYYGLINPLENVTDAKNYRSIEAFDATDFDVEDQPRIKRIYSRWIPAFGRTIAARLNLIQVGRYSRAPRQFSFDVFRNAPVAFGGGYRLSAWPLQLPTGERESVPIQVVSLQAEEAWQRLDCEEARFIDLEELDLNNRVIVIDGNAFNLNFRTIHDGLFPPLLAGDTVTFVINSGVIIGSHSTSLPAINLGAWPAGFVPAIRLRGGVRGKGGAGGNGGSAGNSGGAGGGGGTALYARHPFTLELFEGASLWGGGGGGGGGAGGPSSTIGGGGRGGGGGGGAGVDGGSGGGGANPGRGGSPTGGGNGGNASGEAGGGRSGGNPGNAGDRGGTGTNPNTNGGNGGVAGAAIDGNSYSTKTGPTNTLRGRLIN</sequence>